<comment type="similarity">
    <text evidence="1">Belongs to the class-I fumarase family.</text>
</comment>
<dbReference type="eggNOG" id="COG1951">
    <property type="taxonomic scope" value="Bacteria"/>
</dbReference>
<dbReference type="NCBIfam" id="TIGR00722">
    <property type="entry name" value="ttdA_fumA_fumB"/>
    <property type="match status" value="1"/>
</dbReference>
<dbReference type="KEGG" id="btrm:SAMEA390648700268"/>
<dbReference type="PANTHER" id="PTHR30389:SF17">
    <property type="entry name" value="L(+)-TARTRATE DEHYDRATASE SUBUNIT ALPHA-RELATED"/>
    <property type="match status" value="1"/>
</dbReference>
<protein>
    <submittedName>
        <fullName evidence="8">Dehydratase</fullName>
        <ecNumber evidence="8">4.2.1.32</ecNumber>
    </submittedName>
</protein>
<reference evidence="8 9" key="1">
    <citation type="submission" date="2016-04" db="EMBL/GenBank/DDBJ databases">
        <authorList>
            <consortium name="Pathogen Informatics"/>
        </authorList>
    </citation>
    <scope>NUCLEOTIDE SEQUENCE [LARGE SCALE GENOMIC DNA]</scope>
    <source>
        <strain evidence="8 9">H044680328</strain>
    </source>
</reference>
<keyword evidence="2" id="KW-0004">4Fe-4S</keyword>
<dbReference type="GO" id="GO:0051539">
    <property type="term" value="F:4 iron, 4 sulfur cluster binding"/>
    <property type="evidence" value="ECO:0007669"/>
    <property type="project" value="UniProtKB-KW"/>
</dbReference>
<evidence type="ECO:0000259" key="7">
    <source>
        <dbReference type="Pfam" id="PF05681"/>
    </source>
</evidence>
<dbReference type="AlphaFoldDB" id="A0A157PX93"/>
<keyword evidence="4" id="KW-0408">Iron</keyword>
<evidence type="ECO:0000256" key="3">
    <source>
        <dbReference type="ARBA" id="ARBA00022723"/>
    </source>
</evidence>
<keyword evidence="9" id="KW-1185">Reference proteome</keyword>
<dbReference type="OrthoDB" id="9798978at2"/>
<keyword evidence="6 8" id="KW-0456">Lyase</keyword>
<keyword evidence="3" id="KW-0479">Metal-binding</keyword>
<accession>A0A157PX93</accession>
<dbReference type="InterPro" id="IPR004646">
    <property type="entry name" value="Fe-S_hydro-lyase_TtdA-typ_cat"/>
</dbReference>
<keyword evidence="5" id="KW-0411">Iron-sulfur</keyword>
<organism evidence="8 9">
    <name type="scientific">Bordetella trematum</name>
    <dbReference type="NCBI Taxonomy" id="123899"/>
    <lineage>
        <taxon>Bacteria</taxon>
        <taxon>Pseudomonadati</taxon>
        <taxon>Pseudomonadota</taxon>
        <taxon>Betaproteobacteria</taxon>
        <taxon>Burkholderiales</taxon>
        <taxon>Alcaligenaceae</taxon>
        <taxon>Bordetella</taxon>
    </lineage>
</organism>
<evidence type="ECO:0000256" key="6">
    <source>
        <dbReference type="ARBA" id="ARBA00023239"/>
    </source>
</evidence>
<evidence type="ECO:0000313" key="9">
    <source>
        <dbReference type="Proteomes" id="UP000076825"/>
    </source>
</evidence>
<dbReference type="PANTHER" id="PTHR30389">
    <property type="entry name" value="FUMARATE HYDRATASE-RELATED"/>
    <property type="match status" value="1"/>
</dbReference>
<dbReference type="PATRIC" id="fig|123899.6.peg.251"/>
<dbReference type="GeneID" id="56588318"/>
<dbReference type="STRING" id="123899.SAMEA3906487_00268"/>
<evidence type="ECO:0000313" key="8">
    <source>
        <dbReference type="EMBL" id="SAI66457.1"/>
    </source>
</evidence>
<dbReference type="EC" id="4.2.1.32" evidence="8"/>
<dbReference type="Proteomes" id="UP000076825">
    <property type="component" value="Chromosome 1"/>
</dbReference>
<dbReference type="GO" id="GO:0046872">
    <property type="term" value="F:metal ion binding"/>
    <property type="evidence" value="ECO:0007669"/>
    <property type="project" value="UniProtKB-KW"/>
</dbReference>
<dbReference type="GO" id="GO:0008730">
    <property type="term" value="F:L(+)-tartrate dehydratase activity"/>
    <property type="evidence" value="ECO:0007669"/>
    <property type="project" value="UniProtKB-EC"/>
</dbReference>
<dbReference type="InterPro" id="IPR051208">
    <property type="entry name" value="Class-I_Fumarase/Tartrate_DH"/>
</dbReference>
<evidence type="ECO:0000256" key="2">
    <source>
        <dbReference type="ARBA" id="ARBA00022485"/>
    </source>
</evidence>
<dbReference type="NCBIfam" id="NF004885">
    <property type="entry name" value="PRK06246.1"/>
    <property type="match status" value="1"/>
</dbReference>
<proteinExistence type="inferred from homology"/>
<dbReference type="EMBL" id="LT546645">
    <property type="protein sequence ID" value="SAI66457.1"/>
    <property type="molecule type" value="Genomic_DNA"/>
</dbReference>
<dbReference type="RefSeq" id="WP_025516723.1">
    <property type="nucleotide sequence ID" value="NZ_CP016340.1"/>
</dbReference>
<dbReference type="Pfam" id="PF05681">
    <property type="entry name" value="Fumerase"/>
    <property type="match status" value="1"/>
</dbReference>
<evidence type="ECO:0000256" key="5">
    <source>
        <dbReference type="ARBA" id="ARBA00023014"/>
    </source>
</evidence>
<sequence length="281" mass="29602">MVREVPASHITDTVAQLCIDACHLLPDNLIQGFHDAAATEVSPLGKSVLLKLIDNDQIARQNQVSYCHDTGLAIVFIELGQDVHVHGGNFEEAVQAGVRKGYAQGFMRKSVVSDPLLRVNSNDNTPAVVHTEIVPGDQIHITVVPKGGGSENWSTMKFLLPGEGAEGVKKFVLAAIEAAGGAACPPLTVGVGVGGSFDKVTAIAKKAILRDIGEHHPEPHVAQLERELLALINQTGIGPQGYGGSTTALWVAVETYACHITALPVAVNIQCHAGRRASATL</sequence>
<name>A0A157PX93_9BORD</name>
<gene>
    <name evidence="8" type="primary">ttdA</name>
    <name evidence="8" type="ORF">SAMEA3906487_00268</name>
</gene>
<feature type="domain" description="Fe-S hydro-lyase tartrate dehydratase alpha-type catalytic" evidence="7">
    <location>
        <begin position="12"/>
        <end position="279"/>
    </location>
</feature>
<evidence type="ECO:0000256" key="1">
    <source>
        <dbReference type="ARBA" id="ARBA00008876"/>
    </source>
</evidence>
<evidence type="ECO:0000256" key="4">
    <source>
        <dbReference type="ARBA" id="ARBA00023004"/>
    </source>
</evidence>